<sequence length="86" mass="10161">MILYTLLSLYLLLLWWCKPTEPQPMQLIKVILTFSILVCSYMFFWIIALSEIITKLVAFTGITYSHPSPCNMLARFLAWQSWFSTY</sequence>
<evidence type="ECO:0000256" key="1">
    <source>
        <dbReference type="SAM" id="Phobius"/>
    </source>
</evidence>
<accession>A0A0D9XPB0</accession>
<reference evidence="3 4" key="1">
    <citation type="submission" date="2012-08" db="EMBL/GenBank/DDBJ databases">
        <title>Oryza genome evolution.</title>
        <authorList>
            <person name="Wing R.A."/>
        </authorList>
    </citation>
    <scope>NUCLEOTIDE SEQUENCE</scope>
</reference>
<keyword evidence="1" id="KW-0812">Transmembrane</keyword>
<dbReference type="AlphaFoldDB" id="A0A0D9XPB0"/>
<dbReference type="Gramene" id="LPERR11G03310.1">
    <property type="protein sequence ID" value="LPERR11G03310.1"/>
    <property type="gene ID" value="LPERR11G03310"/>
</dbReference>
<evidence type="ECO:0000256" key="2">
    <source>
        <dbReference type="SAM" id="SignalP"/>
    </source>
</evidence>
<dbReference type="EnsemblPlants" id="LPERR11G03310.1">
    <property type="protein sequence ID" value="LPERR11G03310.1"/>
    <property type="gene ID" value="LPERR11G03310"/>
</dbReference>
<keyword evidence="1" id="KW-1133">Transmembrane helix</keyword>
<feature type="signal peptide" evidence="2">
    <location>
        <begin position="1"/>
        <end position="22"/>
    </location>
</feature>
<feature type="transmembrane region" description="Helical" evidence="1">
    <location>
        <begin position="29"/>
        <end position="49"/>
    </location>
</feature>
<name>A0A0D9XPB0_9ORYZ</name>
<evidence type="ECO:0000313" key="3">
    <source>
        <dbReference type="EnsemblPlants" id="LPERR11G03310.1"/>
    </source>
</evidence>
<keyword evidence="1" id="KW-0472">Membrane</keyword>
<keyword evidence="2" id="KW-0732">Signal</keyword>
<reference evidence="4" key="2">
    <citation type="submission" date="2013-12" db="EMBL/GenBank/DDBJ databases">
        <authorList>
            <person name="Yu Y."/>
            <person name="Lee S."/>
            <person name="de Baynast K."/>
            <person name="Wissotski M."/>
            <person name="Liu L."/>
            <person name="Talag J."/>
            <person name="Goicoechea J."/>
            <person name="Angelova A."/>
            <person name="Jetty R."/>
            <person name="Kudrna D."/>
            <person name="Golser W."/>
            <person name="Rivera L."/>
            <person name="Zhang J."/>
            <person name="Wing R."/>
        </authorList>
    </citation>
    <scope>NUCLEOTIDE SEQUENCE</scope>
</reference>
<proteinExistence type="predicted"/>
<evidence type="ECO:0000313" key="4">
    <source>
        <dbReference type="Proteomes" id="UP000032180"/>
    </source>
</evidence>
<protein>
    <submittedName>
        <fullName evidence="3">Uncharacterized protein</fullName>
    </submittedName>
</protein>
<dbReference type="Proteomes" id="UP000032180">
    <property type="component" value="Chromosome 11"/>
</dbReference>
<reference evidence="3" key="3">
    <citation type="submission" date="2015-04" db="UniProtKB">
        <authorList>
            <consortium name="EnsemblPlants"/>
        </authorList>
    </citation>
    <scope>IDENTIFICATION</scope>
</reference>
<dbReference type="HOGENOM" id="CLU_2501176_0_0_1"/>
<keyword evidence="4" id="KW-1185">Reference proteome</keyword>
<feature type="chain" id="PRO_5002350151" evidence="2">
    <location>
        <begin position="23"/>
        <end position="86"/>
    </location>
</feature>
<organism evidence="3 4">
    <name type="scientific">Leersia perrieri</name>
    <dbReference type="NCBI Taxonomy" id="77586"/>
    <lineage>
        <taxon>Eukaryota</taxon>
        <taxon>Viridiplantae</taxon>
        <taxon>Streptophyta</taxon>
        <taxon>Embryophyta</taxon>
        <taxon>Tracheophyta</taxon>
        <taxon>Spermatophyta</taxon>
        <taxon>Magnoliopsida</taxon>
        <taxon>Liliopsida</taxon>
        <taxon>Poales</taxon>
        <taxon>Poaceae</taxon>
        <taxon>BOP clade</taxon>
        <taxon>Oryzoideae</taxon>
        <taxon>Oryzeae</taxon>
        <taxon>Oryzinae</taxon>
        <taxon>Leersia</taxon>
    </lineage>
</organism>